<evidence type="ECO:0008006" key="3">
    <source>
        <dbReference type="Google" id="ProtNLM"/>
    </source>
</evidence>
<dbReference type="OrthoDB" id="43895at2"/>
<evidence type="ECO:0000313" key="1">
    <source>
        <dbReference type="EMBL" id="OIN60576.1"/>
    </source>
</evidence>
<accession>A0A1S2VQY4</accession>
<organism evidence="1 2">
    <name type="scientific">Arsenicibacter rosenii</name>
    <dbReference type="NCBI Taxonomy" id="1750698"/>
    <lineage>
        <taxon>Bacteria</taxon>
        <taxon>Pseudomonadati</taxon>
        <taxon>Bacteroidota</taxon>
        <taxon>Cytophagia</taxon>
        <taxon>Cytophagales</taxon>
        <taxon>Spirosomataceae</taxon>
        <taxon>Arsenicibacter</taxon>
    </lineage>
</organism>
<dbReference type="RefSeq" id="WP_071501078.1">
    <property type="nucleotide sequence ID" value="NZ_MORL01000001.1"/>
</dbReference>
<sequence length="283" mass="32239">MRAISLRNWLSGLLIALPISYLFLFPELFRCQTVRFSADFRPLAQTPMPVYIQRNTPDSLQKKLIQHITASTTRLHAFWNVKKGSRLAGNATIIFCADPETYNRYCGQKAESSAGCSLGAPWGEAYLILGPDGNNVDVIAHERCHDELLARLGWWTVQRQIPQWFNEGLALMVDYRFSPATHNPRLRYEKLHDEWLFRGQSSQESTDLQEIETMEQFFSGSPYRVLLAYLTSATEVARWLAFSGPDGLPTLMANLDAGESFGVVYKQLDRKRSQHKPNNRPAP</sequence>
<dbReference type="EMBL" id="MORL01000001">
    <property type="protein sequence ID" value="OIN60576.1"/>
    <property type="molecule type" value="Genomic_DNA"/>
</dbReference>
<evidence type="ECO:0000313" key="2">
    <source>
        <dbReference type="Proteomes" id="UP000181790"/>
    </source>
</evidence>
<name>A0A1S2VQY4_9BACT</name>
<keyword evidence="2" id="KW-1185">Reference proteome</keyword>
<gene>
    <name evidence="1" type="ORF">BLX24_00155</name>
</gene>
<dbReference type="Proteomes" id="UP000181790">
    <property type="component" value="Unassembled WGS sequence"/>
</dbReference>
<proteinExistence type="predicted"/>
<reference evidence="1 2" key="1">
    <citation type="submission" date="2016-10" db="EMBL/GenBank/DDBJ databases">
        <title>Arsenicibacter rosenii gen. nov., sp. nov., an efficient arsenic-methylating bacterium isolated from an arsenic-contaminated paddy soil.</title>
        <authorList>
            <person name="Huang K."/>
        </authorList>
    </citation>
    <scope>NUCLEOTIDE SEQUENCE [LARGE SCALE GENOMIC DNA]</scope>
    <source>
        <strain evidence="1 2">SM-1</strain>
    </source>
</reference>
<protein>
    <recommendedName>
        <fullName evidence="3">DUF1570 domain-containing protein</fullName>
    </recommendedName>
</protein>
<dbReference type="AlphaFoldDB" id="A0A1S2VQY4"/>
<comment type="caution">
    <text evidence="1">The sequence shown here is derived from an EMBL/GenBank/DDBJ whole genome shotgun (WGS) entry which is preliminary data.</text>
</comment>